<proteinExistence type="predicted"/>
<evidence type="ECO:0000313" key="2">
    <source>
        <dbReference type="Proteomes" id="UP000698963"/>
    </source>
</evidence>
<reference evidence="1" key="1">
    <citation type="journal article" date="2021" name="PeerJ">
        <title>Extensive microbial diversity within the chicken gut microbiome revealed by metagenomics and culture.</title>
        <authorList>
            <person name="Gilroy R."/>
            <person name="Ravi A."/>
            <person name="Getino M."/>
            <person name="Pursley I."/>
            <person name="Horton D.L."/>
            <person name="Alikhan N.F."/>
            <person name="Baker D."/>
            <person name="Gharbi K."/>
            <person name="Hall N."/>
            <person name="Watson M."/>
            <person name="Adriaenssens E.M."/>
            <person name="Foster-Nyarko E."/>
            <person name="Jarju S."/>
            <person name="Secka A."/>
            <person name="Antonio M."/>
            <person name="Oren A."/>
            <person name="Chaudhuri R.R."/>
            <person name="La Ragione R."/>
            <person name="Hildebrand F."/>
            <person name="Pallen M.J."/>
        </authorList>
    </citation>
    <scope>NUCLEOTIDE SEQUENCE</scope>
    <source>
        <strain evidence="1">ChiGjej2B2-19336</strain>
    </source>
</reference>
<reference evidence="1" key="2">
    <citation type="submission" date="2021-09" db="EMBL/GenBank/DDBJ databases">
        <authorList>
            <person name="Gilroy R."/>
        </authorList>
    </citation>
    <scope>NUCLEOTIDE SEQUENCE</scope>
    <source>
        <strain evidence="1">ChiGjej2B2-19336</strain>
    </source>
</reference>
<dbReference type="Pfam" id="PF02566">
    <property type="entry name" value="OsmC"/>
    <property type="match status" value="1"/>
</dbReference>
<dbReference type="Proteomes" id="UP000698963">
    <property type="component" value="Unassembled WGS sequence"/>
</dbReference>
<organism evidence="1 2">
    <name type="scientific">Mailhella massiliensis</name>
    <dbReference type="NCBI Taxonomy" id="1903261"/>
    <lineage>
        <taxon>Bacteria</taxon>
        <taxon>Pseudomonadati</taxon>
        <taxon>Thermodesulfobacteriota</taxon>
        <taxon>Desulfovibrionia</taxon>
        <taxon>Desulfovibrionales</taxon>
        <taxon>Desulfovibrionaceae</taxon>
        <taxon>Mailhella</taxon>
    </lineage>
</organism>
<dbReference type="InterPro" id="IPR015946">
    <property type="entry name" value="KH_dom-like_a/b"/>
</dbReference>
<dbReference type="SUPFAM" id="SSF82784">
    <property type="entry name" value="OsmC-like"/>
    <property type="match status" value="1"/>
</dbReference>
<dbReference type="AlphaFoldDB" id="A0A921AW90"/>
<dbReference type="EMBL" id="DYZA01000123">
    <property type="protein sequence ID" value="HJD97226.1"/>
    <property type="molecule type" value="Genomic_DNA"/>
</dbReference>
<name>A0A921AW90_9BACT</name>
<dbReference type="Gene3D" id="3.30.300.20">
    <property type="match status" value="1"/>
</dbReference>
<dbReference type="InterPro" id="IPR036102">
    <property type="entry name" value="OsmC/Ohrsf"/>
</dbReference>
<protein>
    <submittedName>
        <fullName evidence="1">N-acetyltransferase</fullName>
    </submittedName>
</protein>
<evidence type="ECO:0000313" key="1">
    <source>
        <dbReference type="EMBL" id="HJD97226.1"/>
    </source>
</evidence>
<gene>
    <name evidence="1" type="ORF">K8W16_06240</name>
</gene>
<dbReference type="InterPro" id="IPR003718">
    <property type="entry name" value="OsmC/Ohr_fam"/>
</dbReference>
<accession>A0A921AW90</accession>
<dbReference type="RefSeq" id="WP_304122161.1">
    <property type="nucleotide sequence ID" value="NZ_DYZA01000123.1"/>
</dbReference>
<sequence length="146" mass="15547">MASSIRYTRKGDIHTFETDLPGMEKLVIDHTGVPPEQRGGTAKLLLEAAAIACYSASLAGALEARKADYASITATAALDFGTDAVGRSRITGMKLDFSVELDAADAPIFERCAKLMRNGCLVTGSLHDGIDMAYTLNAVYKNTAEE</sequence>
<comment type="caution">
    <text evidence="1">The sequence shown here is derived from an EMBL/GenBank/DDBJ whole genome shotgun (WGS) entry which is preliminary data.</text>
</comment>